<protein>
    <submittedName>
        <fullName evidence="2">Uncharacterized protein</fullName>
    </submittedName>
</protein>
<evidence type="ECO:0000313" key="2">
    <source>
        <dbReference type="EMBL" id="KAI0504103.1"/>
    </source>
</evidence>
<comment type="caution">
    <text evidence="2">The sequence shown here is derived from an EMBL/GenBank/DDBJ whole genome shotgun (WGS) entry which is preliminary data.</text>
</comment>
<keyword evidence="3" id="KW-1185">Reference proteome</keyword>
<reference evidence="2" key="1">
    <citation type="journal article" date="2022" name="Front. Genet.">
        <title>Chromosome-Scale Assembly of the Dendrobium nobile Genome Provides Insights Into the Molecular Mechanism of the Biosynthesis of the Medicinal Active Ingredient of Dendrobium.</title>
        <authorList>
            <person name="Xu Q."/>
            <person name="Niu S.-C."/>
            <person name="Li K.-L."/>
            <person name="Zheng P.-J."/>
            <person name="Zhang X.-J."/>
            <person name="Jia Y."/>
            <person name="Liu Y."/>
            <person name="Niu Y.-X."/>
            <person name="Yu L.-H."/>
            <person name="Chen D.-F."/>
            <person name="Zhang G.-Q."/>
        </authorList>
    </citation>
    <scope>NUCLEOTIDE SEQUENCE</scope>
    <source>
        <tissue evidence="2">Leaf</tissue>
    </source>
</reference>
<name>A0A8T3B646_DENNO</name>
<evidence type="ECO:0000256" key="1">
    <source>
        <dbReference type="SAM" id="MobiDB-lite"/>
    </source>
</evidence>
<dbReference type="AlphaFoldDB" id="A0A8T3B646"/>
<accession>A0A8T3B646</accession>
<proteinExistence type="predicted"/>
<sequence>MENTKNYALKCWRTTKEMLENYEGNVGELRRICSNRDSNLSKKVEVSYSFEGRWRELGSTPFRTLERRNSRSDLSTSSAMAPNGDGGGQFC</sequence>
<organism evidence="2 3">
    <name type="scientific">Dendrobium nobile</name>
    <name type="common">Orchid</name>
    <dbReference type="NCBI Taxonomy" id="94219"/>
    <lineage>
        <taxon>Eukaryota</taxon>
        <taxon>Viridiplantae</taxon>
        <taxon>Streptophyta</taxon>
        <taxon>Embryophyta</taxon>
        <taxon>Tracheophyta</taxon>
        <taxon>Spermatophyta</taxon>
        <taxon>Magnoliopsida</taxon>
        <taxon>Liliopsida</taxon>
        <taxon>Asparagales</taxon>
        <taxon>Orchidaceae</taxon>
        <taxon>Epidendroideae</taxon>
        <taxon>Malaxideae</taxon>
        <taxon>Dendrobiinae</taxon>
        <taxon>Dendrobium</taxon>
    </lineage>
</organism>
<dbReference type="Proteomes" id="UP000829196">
    <property type="component" value="Unassembled WGS sequence"/>
</dbReference>
<dbReference type="EMBL" id="JAGYWB010000011">
    <property type="protein sequence ID" value="KAI0504103.1"/>
    <property type="molecule type" value="Genomic_DNA"/>
</dbReference>
<evidence type="ECO:0000313" key="3">
    <source>
        <dbReference type="Proteomes" id="UP000829196"/>
    </source>
</evidence>
<gene>
    <name evidence="2" type="ORF">KFK09_015050</name>
</gene>
<feature type="region of interest" description="Disordered" evidence="1">
    <location>
        <begin position="67"/>
        <end position="91"/>
    </location>
</feature>